<proteinExistence type="predicted"/>
<reference evidence="1 2" key="1">
    <citation type="submission" date="2017-07" db="EMBL/GenBank/DDBJ databases">
        <title>Recovery of genomes from metagenomes via a dereplication, aggregation, and scoring strategy.</title>
        <authorList>
            <person name="Sieber C.M."/>
            <person name="Probst A.J."/>
            <person name="Sharrar A."/>
            <person name="Thomas B.C."/>
            <person name="Hess M."/>
            <person name="Tringe S.G."/>
            <person name="Banfield J.F."/>
        </authorList>
    </citation>
    <scope>NUCLEOTIDE SEQUENCE [LARGE SCALE GENOMIC DNA]</scope>
    <source>
        <strain evidence="1">JGI_Cruoil_03_51_56</strain>
    </source>
</reference>
<dbReference type="Proteomes" id="UP000215559">
    <property type="component" value="Unassembled WGS sequence"/>
</dbReference>
<accession>A0A235BW91</accession>
<evidence type="ECO:0008006" key="3">
    <source>
        <dbReference type="Google" id="ProtNLM"/>
    </source>
</evidence>
<comment type="caution">
    <text evidence="1">The sequence shown here is derived from an EMBL/GenBank/DDBJ whole genome shotgun (WGS) entry which is preliminary data.</text>
</comment>
<sequence>MVRNVLFFSAVLFLVVPCWAMFEENGVGVRPEGMAGAFTAVADDVSAASFNPAGLFQVGKYEVQGFYKLLYGGAGVNLHSVSAAGCMPLGRFGSFGLSAQETGFELHSERTLKFTHGLRLVNSIGFGYGLNVYNLFQKGIGSGFSFGLDLGMFARVYRVWTTGFYVHNINMPRIGTGPEGEMPRSLCFGLGYSPTSGIHSAIDLEKEPGKGTQVRCGQEFTIVPDHLVLRAGVQTEPVSFAFGLRTGTRSIHIDYALKTHAELGLTHNFGLSLGF</sequence>
<dbReference type="AlphaFoldDB" id="A0A235BW91"/>
<evidence type="ECO:0000313" key="2">
    <source>
        <dbReference type="Proteomes" id="UP000215559"/>
    </source>
</evidence>
<name>A0A235BW91_UNCW3</name>
<gene>
    <name evidence="1" type="ORF">CH330_03890</name>
</gene>
<dbReference type="EMBL" id="NOZP01000074">
    <property type="protein sequence ID" value="OYD16037.1"/>
    <property type="molecule type" value="Genomic_DNA"/>
</dbReference>
<dbReference type="SUPFAM" id="SSF56935">
    <property type="entry name" value="Porins"/>
    <property type="match status" value="1"/>
</dbReference>
<organism evidence="1 2">
    <name type="scientific">candidate division WOR-3 bacterium JGI_Cruoil_03_51_56</name>
    <dbReference type="NCBI Taxonomy" id="1973747"/>
    <lineage>
        <taxon>Bacteria</taxon>
        <taxon>Bacteria division WOR-3</taxon>
    </lineage>
</organism>
<protein>
    <recommendedName>
        <fullName evidence="3">PorV/PorQ family protein</fullName>
    </recommendedName>
</protein>
<dbReference type="Gene3D" id="2.40.160.60">
    <property type="entry name" value="Outer membrane protein transport protein (OMPP1/FadL/TodX)"/>
    <property type="match status" value="1"/>
</dbReference>
<evidence type="ECO:0000313" key="1">
    <source>
        <dbReference type="EMBL" id="OYD16037.1"/>
    </source>
</evidence>